<dbReference type="Gene3D" id="3.30.450.20">
    <property type="entry name" value="PAS domain"/>
    <property type="match status" value="3"/>
</dbReference>
<evidence type="ECO:0000259" key="9">
    <source>
        <dbReference type="PROSITE" id="PS50109"/>
    </source>
</evidence>
<dbReference type="InterPro" id="IPR035965">
    <property type="entry name" value="PAS-like_dom_sf"/>
</dbReference>
<dbReference type="PROSITE" id="PS50112">
    <property type="entry name" value="PAS"/>
    <property type="match status" value="3"/>
</dbReference>
<evidence type="ECO:0000256" key="7">
    <source>
        <dbReference type="ARBA" id="ARBA00022840"/>
    </source>
</evidence>
<keyword evidence="7" id="KW-0067">ATP-binding</keyword>
<evidence type="ECO:0000256" key="8">
    <source>
        <dbReference type="ARBA" id="ARBA00023026"/>
    </source>
</evidence>
<evidence type="ECO:0000256" key="5">
    <source>
        <dbReference type="ARBA" id="ARBA00022741"/>
    </source>
</evidence>
<dbReference type="PANTHER" id="PTHR41523:SF8">
    <property type="entry name" value="ETHYLENE RESPONSE SENSOR PROTEIN"/>
    <property type="match status" value="1"/>
</dbReference>
<evidence type="ECO:0000313" key="12">
    <source>
        <dbReference type="EMBL" id="QNN47613.1"/>
    </source>
</evidence>
<dbReference type="KEGG" id="tbv:H9L17_05620"/>
<dbReference type="NCBIfam" id="TIGR00229">
    <property type="entry name" value="sensory_box"/>
    <property type="match status" value="3"/>
</dbReference>
<gene>
    <name evidence="12" type="ORF">H9L17_05620</name>
</gene>
<dbReference type="RefSeq" id="WP_187571358.1">
    <property type="nucleotide sequence ID" value="NZ_CP060711.1"/>
</dbReference>
<dbReference type="SUPFAM" id="SSF55874">
    <property type="entry name" value="ATPase domain of HSP90 chaperone/DNA topoisomerase II/histidine kinase"/>
    <property type="match status" value="1"/>
</dbReference>
<evidence type="ECO:0000259" key="10">
    <source>
        <dbReference type="PROSITE" id="PS50112"/>
    </source>
</evidence>
<keyword evidence="4" id="KW-0808">Transferase</keyword>
<dbReference type="PANTHER" id="PTHR41523">
    <property type="entry name" value="TWO-COMPONENT SYSTEM SENSOR PROTEIN"/>
    <property type="match status" value="1"/>
</dbReference>
<dbReference type="AlphaFoldDB" id="A0A7G9QW88"/>
<dbReference type="InterPro" id="IPR003594">
    <property type="entry name" value="HATPase_dom"/>
</dbReference>
<dbReference type="SMART" id="SM00091">
    <property type="entry name" value="PAS"/>
    <property type="match status" value="3"/>
</dbReference>
<dbReference type="Pfam" id="PF00989">
    <property type="entry name" value="PAS"/>
    <property type="match status" value="2"/>
</dbReference>
<feature type="domain" description="PAS" evidence="10">
    <location>
        <begin position="240"/>
        <end position="293"/>
    </location>
</feature>
<dbReference type="InterPro" id="IPR000700">
    <property type="entry name" value="PAS-assoc_C"/>
</dbReference>
<dbReference type="EMBL" id="CP060711">
    <property type="protein sequence ID" value="QNN47613.1"/>
    <property type="molecule type" value="Genomic_DNA"/>
</dbReference>
<evidence type="ECO:0000313" key="13">
    <source>
        <dbReference type="Proteomes" id="UP000515977"/>
    </source>
</evidence>
<feature type="domain" description="PAS" evidence="10">
    <location>
        <begin position="121"/>
        <end position="190"/>
    </location>
</feature>
<keyword evidence="13" id="KW-1185">Reference proteome</keyword>
<evidence type="ECO:0000256" key="3">
    <source>
        <dbReference type="ARBA" id="ARBA00022553"/>
    </source>
</evidence>
<dbReference type="Pfam" id="PF13426">
    <property type="entry name" value="PAS_9"/>
    <property type="match status" value="1"/>
</dbReference>
<feature type="domain" description="Histidine kinase" evidence="9">
    <location>
        <begin position="378"/>
        <end position="572"/>
    </location>
</feature>
<accession>A0A7G9QW88</accession>
<proteinExistence type="predicted"/>
<feature type="domain" description="PAS" evidence="10">
    <location>
        <begin position="1"/>
        <end position="52"/>
    </location>
</feature>
<dbReference type="PROSITE" id="PS50109">
    <property type="entry name" value="HIS_KIN"/>
    <property type="match status" value="1"/>
</dbReference>
<keyword evidence="5" id="KW-0547">Nucleotide-binding</keyword>
<feature type="domain" description="PAC" evidence="11">
    <location>
        <begin position="194"/>
        <end position="246"/>
    </location>
</feature>
<keyword evidence="6" id="KW-0418">Kinase</keyword>
<dbReference type="SMART" id="SM00086">
    <property type="entry name" value="PAC"/>
    <property type="match status" value="3"/>
</dbReference>
<dbReference type="CDD" id="cd00130">
    <property type="entry name" value="PAS"/>
    <property type="match status" value="3"/>
</dbReference>
<dbReference type="InterPro" id="IPR011495">
    <property type="entry name" value="Sig_transdc_His_kin_sub2_dim/P"/>
</dbReference>
<evidence type="ECO:0000259" key="11">
    <source>
        <dbReference type="PROSITE" id="PS50113"/>
    </source>
</evidence>
<evidence type="ECO:0000256" key="2">
    <source>
        <dbReference type="ARBA" id="ARBA00012438"/>
    </source>
</evidence>
<keyword evidence="3" id="KW-0597">Phosphoprotein</keyword>
<dbReference type="GO" id="GO:0006355">
    <property type="term" value="P:regulation of DNA-templated transcription"/>
    <property type="evidence" value="ECO:0007669"/>
    <property type="project" value="InterPro"/>
</dbReference>
<comment type="catalytic activity">
    <reaction evidence="1">
        <text>ATP + protein L-histidine = ADP + protein N-phospho-L-histidine.</text>
        <dbReference type="EC" id="2.7.13.3"/>
    </reaction>
</comment>
<dbReference type="InterPro" id="IPR036890">
    <property type="entry name" value="HATPase_C_sf"/>
</dbReference>
<name>A0A7G9QW88_9GAMM</name>
<protein>
    <recommendedName>
        <fullName evidence="2">histidine kinase</fullName>
        <ecNumber evidence="2">2.7.13.3</ecNumber>
    </recommendedName>
</protein>
<feature type="domain" description="PAC" evidence="11">
    <location>
        <begin position="317"/>
        <end position="367"/>
    </location>
</feature>
<dbReference type="Pfam" id="PF02518">
    <property type="entry name" value="HATPase_c"/>
    <property type="match status" value="1"/>
</dbReference>
<dbReference type="PROSITE" id="PS50113">
    <property type="entry name" value="PAC"/>
    <property type="match status" value="2"/>
</dbReference>
<dbReference type="SUPFAM" id="SSF55785">
    <property type="entry name" value="PYP-like sensor domain (PAS domain)"/>
    <property type="match status" value="3"/>
</dbReference>
<dbReference type="InterPro" id="IPR005467">
    <property type="entry name" value="His_kinase_dom"/>
</dbReference>
<dbReference type="InterPro" id="IPR000014">
    <property type="entry name" value="PAS"/>
</dbReference>
<dbReference type="GO" id="GO:0005524">
    <property type="term" value="F:ATP binding"/>
    <property type="evidence" value="ECO:0007669"/>
    <property type="project" value="UniProtKB-KW"/>
</dbReference>
<organism evidence="12 13">
    <name type="scientific">Thermomonas brevis</name>
    <dbReference type="NCBI Taxonomy" id="215691"/>
    <lineage>
        <taxon>Bacteria</taxon>
        <taxon>Pseudomonadati</taxon>
        <taxon>Pseudomonadota</taxon>
        <taxon>Gammaproteobacteria</taxon>
        <taxon>Lysobacterales</taxon>
        <taxon>Lysobacteraceae</taxon>
        <taxon>Thermomonas</taxon>
    </lineage>
</organism>
<dbReference type="GO" id="GO:0004673">
    <property type="term" value="F:protein histidine kinase activity"/>
    <property type="evidence" value="ECO:0007669"/>
    <property type="project" value="UniProtKB-EC"/>
</dbReference>
<dbReference type="InterPro" id="IPR001610">
    <property type="entry name" value="PAC"/>
</dbReference>
<evidence type="ECO:0000256" key="6">
    <source>
        <dbReference type="ARBA" id="ARBA00022777"/>
    </source>
</evidence>
<evidence type="ECO:0000256" key="1">
    <source>
        <dbReference type="ARBA" id="ARBA00000085"/>
    </source>
</evidence>
<dbReference type="Gene3D" id="3.30.565.10">
    <property type="entry name" value="Histidine kinase-like ATPase, C-terminal domain"/>
    <property type="match status" value="1"/>
</dbReference>
<sequence>MQEYRHIFDAAPDGMLVVDHDGLIVQANAAALALFGYGADELIGKQVDLLVPRRFGAHAGHRDRYVAAPRTREMGGGLSLFGQRKDGGEFPVDVMLSPLEQGERVLCVVRDISERKRIHDERARLAAIIESATDAIIGKDLDGTIQVWNPSAELLFGYTAAEAIGRNIAMLIPEDLVEEEARIMLRIRAGERVESYESVRRRKDGSLVEVGLTVSPVRDANGEVVSASKIVNDLSHRRRMERQFRQLLESAPDAMVIADASGVIQLANSQAERMFGYAAAELIGQPVELLMPQRFRGRHPGHRKDYASAPRVRPMGSGLELFGQRKDGSEFPIELSLSPLETDSGMLVSSAIRDISERKRAEKLTLDSLHEKEMLLKEVHHRVKNNLAVIASLFYLQQRDLSDPDMIRVMQESQDRVRSMAMVHESLYNSDSMAEVDFADYADNLARQLIDSYSRDDHIRLTTTLEPVSMSINTAVPCGLILNEIVANAVKHAFPDGRAGSIHLSLSQPDPRTCVLEVRDDGTGLPDGFDPAGGHSLGLHLIRSLTRQVDGAYEFLPASPGTLARLTLHVPPRKPATG</sequence>
<dbReference type="Pfam" id="PF07568">
    <property type="entry name" value="HisKA_2"/>
    <property type="match status" value="1"/>
</dbReference>
<dbReference type="InterPro" id="IPR013767">
    <property type="entry name" value="PAS_fold"/>
</dbReference>
<keyword evidence="8" id="KW-0843">Virulence</keyword>
<evidence type="ECO:0000256" key="4">
    <source>
        <dbReference type="ARBA" id="ARBA00022679"/>
    </source>
</evidence>
<dbReference type="EC" id="2.7.13.3" evidence="2"/>
<dbReference type="SMART" id="SM00387">
    <property type="entry name" value="HATPase_c"/>
    <property type="match status" value="1"/>
</dbReference>
<dbReference type="Proteomes" id="UP000515977">
    <property type="component" value="Chromosome"/>
</dbReference>
<reference evidence="12 13" key="1">
    <citation type="submission" date="2020-08" db="EMBL/GenBank/DDBJ databases">
        <title>Genome sequence of Thermomonas brevis KACC 16975T.</title>
        <authorList>
            <person name="Hyun D.-W."/>
            <person name="Bae J.-W."/>
        </authorList>
    </citation>
    <scope>NUCLEOTIDE SEQUENCE [LARGE SCALE GENOMIC DNA]</scope>
    <source>
        <strain evidence="12 13">KACC 16975</strain>
    </source>
</reference>